<evidence type="ECO:0000256" key="2">
    <source>
        <dbReference type="PROSITE-ProRule" id="PRU00169"/>
    </source>
</evidence>
<evidence type="ECO:0000313" key="4">
    <source>
        <dbReference type="EMBL" id="MDC8831537.1"/>
    </source>
</evidence>
<accession>A0ABT5L3D1</accession>
<dbReference type="Proteomes" id="UP001218788">
    <property type="component" value="Unassembled WGS sequence"/>
</dbReference>
<dbReference type="Pfam" id="PF00072">
    <property type="entry name" value="Response_reg"/>
    <property type="match status" value="1"/>
</dbReference>
<dbReference type="SUPFAM" id="SSF81606">
    <property type="entry name" value="PP2C-like"/>
    <property type="match status" value="1"/>
</dbReference>
<feature type="modified residue" description="4-aspartylphosphate" evidence="2">
    <location>
        <position position="53"/>
    </location>
</feature>
<dbReference type="Pfam" id="PF07228">
    <property type="entry name" value="SpoIIE"/>
    <property type="match status" value="1"/>
</dbReference>
<dbReference type="SMART" id="SM00448">
    <property type="entry name" value="REC"/>
    <property type="match status" value="1"/>
</dbReference>
<dbReference type="Gene3D" id="3.30.565.10">
    <property type="entry name" value="Histidine kinase-like ATPase, C-terminal domain"/>
    <property type="match status" value="1"/>
</dbReference>
<dbReference type="InterPro" id="IPR011006">
    <property type="entry name" value="CheY-like_superfamily"/>
</dbReference>
<dbReference type="SUPFAM" id="SSF52172">
    <property type="entry name" value="CheY-like"/>
    <property type="match status" value="1"/>
</dbReference>
<dbReference type="PANTHER" id="PTHR43156:SF2">
    <property type="entry name" value="STAGE II SPORULATION PROTEIN E"/>
    <property type="match status" value="1"/>
</dbReference>
<dbReference type="InterPro" id="IPR052016">
    <property type="entry name" value="Bact_Sigma-Reg"/>
</dbReference>
<dbReference type="Pfam" id="PF13581">
    <property type="entry name" value="HATPase_c_2"/>
    <property type="match status" value="1"/>
</dbReference>
<name>A0ABT5L3D1_9ALTE</name>
<dbReference type="InterPro" id="IPR001789">
    <property type="entry name" value="Sig_transdc_resp-reg_receiver"/>
</dbReference>
<comment type="caution">
    <text evidence="4">The sequence shown here is derived from an EMBL/GenBank/DDBJ whole genome shotgun (WGS) entry which is preliminary data.</text>
</comment>
<protein>
    <submittedName>
        <fullName evidence="4">Fused response regulator/phosphatase</fullName>
    </submittedName>
</protein>
<dbReference type="EMBL" id="JAQQXP010000001">
    <property type="protein sequence ID" value="MDC8831537.1"/>
    <property type="molecule type" value="Genomic_DNA"/>
</dbReference>
<organism evidence="4 5">
    <name type="scientific">Alteromonas gilva</name>
    <dbReference type="NCBI Taxonomy" id="2987522"/>
    <lineage>
        <taxon>Bacteria</taxon>
        <taxon>Pseudomonadati</taxon>
        <taxon>Pseudomonadota</taxon>
        <taxon>Gammaproteobacteria</taxon>
        <taxon>Alteromonadales</taxon>
        <taxon>Alteromonadaceae</taxon>
        <taxon>Alteromonas/Salinimonas group</taxon>
        <taxon>Alteromonas</taxon>
    </lineage>
</organism>
<gene>
    <name evidence="4" type="ORF">OIK42_12285</name>
</gene>
<keyword evidence="2" id="KW-0597">Phosphoprotein</keyword>
<dbReference type="Gene3D" id="3.60.40.10">
    <property type="entry name" value="PPM-type phosphatase domain"/>
    <property type="match status" value="1"/>
</dbReference>
<evidence type="ECO:0000259" key="3">
    <source>
        <dbReference type="PROSITE" id="PS50110"/>
    </source>
</evidence>
<dbReference type="CDD" id="cd16936">
    <property type="entry name" value="HATPase_RsbW-like"/>
    <property type="match status" value="1"/>
</dbReference>
<dbReference type="SMART" id="SM00331">
    <property type="entry name" value="PP2C_SIG"/>
    <property type="match status" value="1"/>
</dbReference>
<dbReference type="InterPro" id="IPR036890">
    <property type="entry name" value="HATPase_C_sf"/>
</dbReference>
<sequence>MLKVLIVDDEEINRIMLTEILREAGYTDCVEAENGVQAIEKARDCKPDIVLLDVIMPGMSGLEVAPLLKAMSPECHMPVLFITSLDDEQSLVNCLECGGDDFIAKPFEKIILYAKLAAHARSRRLSLEIQDKNRSLTYFQQEVERNHRIVEHIFDNALAHRGVEKSYFDLYTQPTTQFNGDLFLCEQSPSGGTYLFVGDFTSHGLASAIGAIPVAQAFTSMTKRGMAVQEIASRLNALLYSLLPADMFCVAAIIEISRDGKQFIIWSGGLPRMAVKTADSLLRYTIDAQHMPLGILSDDEFEQTTQVFQAQEGDTLLVYTDGLMECQHPTHGLLGEEGVEAWFVGGQNVTSAALVAKAIEYTGGLAPDDDLTVVQFCCRPFEFDASGDKTIGGVPFTLSFHLQAEQIKQSKLIDHLMGIVNSVPGLAVIRSEIFTVLTELTNNAIEHGLLGLSSTMKAEPEGFIEYYELRAQRLANLTTGDIWIDISYPAHPGAPAQTKQSSVPPQPYQLLEIAVRDNGPGFSETTVKNAEDEAYGRGLALIRELCQQVDIADGGNKVRVLLKV</sequence>
<keyword evidence="1" id="KW-0378">Hydrolase</keyword>
<proteinExistence type="predicted"/>
<keyword evidence="5" id="KW-1185">Reference proteome</keyword>
<evidence type="ECO:0000256" key="1">
    <source>
        <dbReference type="ARBA" id="ARBA00022801"/>
    </source>
</evidence>
<dbReference type="RefSeq" id="WP_273640907.1">
    <property type="nucleotide sequence ID" value="NZ_JAQQXP010000001.1"/>
</dbReference>
<evidence type="ECO:0000313" key="5">
    <source>
        <dbReference type="Proteomes" id="UP001218788"/>
    </source>
</evidence>
<feature type="domain" description="Response regulatory" evidence="3">
    <location>
        <begin position="3"/>
        <end position="120"/>
    </location>
</feature>
<dbReference type="PANTHER" id="PTHR43156">
    <property type="entry name" value="STAGE II SPORULATION PROTEIN E-RELATED"/>
    <property type="match status" value="1"/>
</dbReference>
<dbReference type="InterPro" id="IPR003594">
    <property type="entry name" value="HATPase_dom"/>
</dbReference>
<dbReference type="InterPro" id="IPR001932">
    <property type="entry name" value="PPM-type_phosphatase-like_dom"/>
</dbReference>
<reference evidence="4 5" key="1">
    <citation type="submission" date="2022-10" db="EMBL/GenBank/DDBJ databases">
        <title>Alteromonas sp. chi3 Genome sequencing.</title>
        <authorList>
            <person name="Park S."/>
        </authorList>
    </citation>
    <scope>NUCLEOTIDE SEQUENCE [LARGE SCALE GENOMIC DNA]</scope>
    <source>
        <strain evidence="5">chi3</strain>
    </source>
</reference>
<dbReference type="InterPro" id="IPR036457">
    <property type="entry name" value="PPM-type-like_dom_sf"/>
</dbReference>
<dbReference type="Gene3D" id="3.40.50.2300">
    <property type="match status" value="1"/>
</dbReference>
<dbReference type="SUPFAM" id="SSF55874">
    <property type="entry name" value="ATPase domain of HSP90 chaperone/DNA topoisomerase II/histidine kinase"/>
    <property type="match status" value="1"/>
</dbReference>
<dbReference type="PROSITE" id="PS50110">
    <property type="entry name" value="RESPONSE_REGULATORY"/>
    <property type="match status" value="1"/>
</dbReference>